<evidence type="ECO:0000313" key="7">
    <source>
        <dbReference type="RefSeq" id="XP_018474901.2"/>
    </source>
</evidence>
<evidence type="ECO:0000313" key="6">
    <source>
        <dbReference type="Proteomes" id="UP000504610"/>
    </source>
</evidence>
<dbReference type="KEGG" id="rsz:130507148"/>
<feature type="domain" description="GH3 middle" evidence="4">
    <location>
        <begin position="361"/>
        <end position="431"/>
    </location>
</feature>
<dbReference type="RefSeq" id="XP_056857838.1">
    <property type="nucleotide sequence ID" value="XM_057001858.1"/>
</dbReference>
<evidence type="ECO:0000259" key="4">
    <source>
        <dbReference type="Pfam" id="PF23571"/>
    </source>
</evidence>
<evidence type="ECO:0000256" key="3">
    <source>
        <dbReference type="SAM" id="Coils"/>
    </source>
</evidence>
<dbReference type="GO" id="GO:0005737">
    <property type="term" value="C:cytoplasm"/>
    <property type="evidence" value="ECO:0007669"/>
    <property type="project" value="TreeGrafter"/>
</dbReference>
<gene>
    <name evidence="7" type="primary">LOC108846174</name>
    <name evidence="8" type="synonym">LOC130504588</name>
    <name evidence="9" type="synonym">LOC130507148</name>
</gene>
<accession>A0A6J0MTL1</accession>
<evidence type="ECO:0000313" key="9">
    <source>
        <dbReference type="RefSeq" id="XP_056857838.1"/>
    </source>
</evidence>
<proteinExistence type="inferred from homology"/>
<reference evidence="7 8" key="2">
    <citation type="submission" date="2025-04" db="UniProtKB">
        <authorList>
            <consortium name="RefSeq"/>
        </authorList>
    </citation>
    <scope>IDENTIFICATION</scope>
    <source>
        <tissue evidence="7 8">Leaf</tissue>
    </source>
</reference>
<dbReference type="Proteomes" id="UP000504610">
    <property type="component" value="Chromosome 3"/>
</dbReference>
<feature type="domain" description="GH3 C-terminal" evidence="5">
    <location>
        <begin position="446"/>
        <end position="568"/>
    </location>
</feature>
<dbReference type="PANTHER" id="PTHR31901:SF80">
    <property type="entry name" value="(RAPE) HYPOTHETICAL PROTEIN"/>
    <property type="match status" value="1"/>
</dbReference>
<dbReference type="RefSeq" id="XP_056855194.1">
    <property type="nucleotide sequence ID" value="XM_056999214.1"/>
</dbReference>
<comment type="similarity">
    <text evidence="1">Belongs to the IAA-amido conjugating enzyme family.</text>
</comment>
<keyword evidence="6" id="KW-1185">Reference proteome</keyword>
<dbReference type="GeneID" id="108846174"/>
<dbReference type="InterPro" id="IPR055378">
    <property type="entry name" value="GH3_C"/>
</dbReference>
<evidence type="ECO:0000313" key="8">
    <source>
        <dbReference type="RefSeq" id="XP_056855194.1"/>
    </source>
</evidence>
<keyword evidence="2" id="KW-0436">Ligase</keyword>
<dbReference type="KEGG" id="rsz:130504588"/>
<dbReference type="InterPro" id="IPR055377">
    <property type="entry name" value="GH3_M"/>
</dbReference>
<reference evidence="6" key="1">
    <citation type="journal article" date="2019" name="Database">
        <title>The radish genome database (RadishGD): an integrated information resource for radish genomics.</title>
        <authorList>
            <person name="Yu H.J."/>
            <person name="Baek S."/>
            <person name="Lee Y.J."/>
            <person name="Cho A."/>
            <person name="Mun J.H."/>
        </authorList>
    </citation>
    <scope>NUCLEOTIDE SEQUENCE [LARGE SCALE GENOMIC DNA]</scope>
    <source>
        <strain evidence="6">cv. WK10039</strain>
    </source>
</reference>
<dbReference type="InterPro" id="IPR004993">
    <property type="entry name" value="GH3"/>
</dbReference>
<sequence length="590" mass="67329">MYYSIYNKTLKSRCIKRLKPKMNLKSELNDLEELTSNAKQIQDDMLEEILRVSANTEYLRPFLHGSSHKELFKKNVPVVTYEDVKPYIERVANGEPSDVISGEPITHFFRSSGTTGGKQKIFPVNNKYYQKRIFSEDLRCSILSKHINGVVDGKVIAFLNTRKLSRTPSGLPVGPVITSFLVSEYFKNWSSKRYTSPDEVISCTDSKQSTYCHFLCALVQREEVVSIFVPFACALVQAIKFLETHWKDLCNDIRSGHVSEWITDLGCRDSVSVMLGVPNPELADQIERECCRQTSWEGIITRLWPNIKFIHSVVTGQMSQFIPVLEFYSNKLPLVSMSYSASETLLGINVNPLCKPQDVSYTFLPNMSYFEFLPLDEGNNAEVVDLVDVKLGHFYDPLVTNHFGLYRYRMGDILQVTGFYNKTPQFRFVRRKDTVISVHVEKTTEEDIANAMNRVTAVLDSEGLILMGFTCKPDISTFPGHYVFYLELKAKNSDSIVKLDNSVMVKCCCVMEKSFNALYRKFRREYESIGALEIRVTKQGRFDSLMEYFISQGASASQYKTPLCIKSPQGLAILEDRVIAQFFSDKSPPL</sequence>
<dbReference type="Pfam" id="PF03321">
    <property type="entry name" value="GH3"/>
    <property type="match status" value="1"/>
</dbReference>
<feature type="coiled-coil region" evidence="3">
    <location>
        <begin position="21"/>
        <end position="51"/>
    </location>
</feature>
<dbReference type="RefSeq" id="XP_018474901.2">
    <property type="nucleotide sequence ID" value="XM_018619399.2"/>
</dbReference>
<evidence type="ECO:0000259" key="5">
    <source>
        <dbReference type="Pfam" id="PF23572"/>
    </source>
</evidence>
<dbReference type="Pfam" id="PF23572">
    <property type="entry name" value="GH3_C"/>
    <property type="match status" value="1"/>
</dbReference>
<keyword evidence="3" id="KW-0175">Coiled coil</keyword>
<dbReference type="PANTHER" id="PTHR31901">
    <property type="entry name" value="GH3 DOMAIN-CONTAINING PROTEIN"/>
    <property type="match status" value="1"/>
</dbReference>
<evidence type="ECO:0000256" key="1">
    <source>
        <dbReference type="ARBA" id="ARBA00008068"/>
    </source>
</evidence>
<dbReference type="OrthoDB" id="10004661at2759"/>
<dbReference type="KEGG" id="rsz:108846174"/>
<dbReference type="GO" id="GO:0016881">
    <property type="term" value="F:acid-amino acid ligase activity"/>
    <property type="evidence" value="ECO:0007669"/>
    <property type="project" value="TreeGrafter"/>
</dbReference>
<name>A0A6J0MTL1_RAPSA</name>
<protein>
    <submittedName>
        <fullName evidence="7 8 9">4-substituted benzoates-glutamate ligase GH3.12-like</fullName>
    </submittedName>
</protein>
<dbReference type="AlphaFoldDB" id="A0A6J0MTL1"/>
<evidence type="ECO:0000256" key="2">
    <source>
        <dbReference type="ARBA" id="ARBA00022598"/>
    </source>
</evidence>
<organism evidence="6 7">
    <name type="scientific">Raphanus sativus</name>
    <name type="common">Radish</name>
    <name type="synonym">Raphanus raphanistrum var. sativus</name>
    <dbReference type="NCBI Taxonomy" id="3726"/>
    <lineage>
        <taxon>Eukaryota</taxon>
        <taxon>Viridiplantae</taxon>
        <taxon>Streptophyta</taxon>
        <taxon>Embryophyta</taxon>
        <taxon>Tracheophyta</taxon>
        <taxon>Spermatophyta</taxon>
        <taxon>Magnoliopsida</taxon>
        <taxon>eudicotyledons</taxon>
        <taxon>Gunneridae</taxon>
        <taxon>Pentapetalae</taxon>
        <taxon>rosids</taxon>
        <taxon>malvids</taxon>
        <taxon>Brassicales</taxon>
        <taxon>Brassicaceae</taxon>
        <taxon>Brassiceae</taxon>
        <taxon>Raphanus</taxon>
    </lineage>
</organism>
<dbReference type="Pfam" id="PF23571">
    <property type="entry name" value="GH3_M"/>
    <property type="match status" value="1"/>
</dbReference>